<dbReference type="Proteomes" id="UP001519293">
    <property type="component" value="Unassembled WGS sequence"/>
</dbReference>
<feature type="domain" description="LysM" evidence="8">
    <location>
        <begin position="28"/>
        <end position="71"/>
    </location>
</feature>
<dbReference type="EMBL" id="JAGIKZ010000002">
    <property type="protein sequence ID" value="MBP2240280.1"/>
    <property type="molecule type" value="Genomic_DNA"/>
</dbReference>
<sequence>MRKQLLTIAASTGLFITAFSGNASAHENNYQVRSGDTLWKIAQANHLSINQLIEWNSLSTSVIYPGQSISLIEPHTHEQTDADVMSYTVKTGDRLWEIARKFNLQIQELKDRNGLTSDTIYPGQKLMIKHTESLSTYTVQSGDTLWLIASRHNLSITQLKSMNNLSSDTIVVGQVLKLSSTSAAASKVDALIIEAKKYMGVPYKWGGSTPVAFDCSGYLNYVFNNVGISIPRTVATIWDATKTVSAPQVGDIVFFNTSSGPSHAGIYLGNNQFIHSGSSTGVTISDMNVSYWKSRYLGARTAF</sequence>
<feature type="signal peptide" evidence="7">
    <location>
        <begin position="1"/>
        <end position="25"/>
    </location>
</feature>
<dbReference type="InterPro" id="IPR038765">
    <property type="entry name" value="Papain-like_cys_pep_sf"/>
</dbReference>
<dbReference type="Gene3D" id="3.10.350.10">
    <property type="entry name" value="LysM domain"/>
    <property type="match status" value="3"/>
</dbReference>
<dbReference type="RefSeq" id="WP_066393919.1">
    <property type="nucleotide sequence ID" value="NZ_JAGIKZ010000002.1"/>
</dbReference>
<accession>A0ABS4RBJ6</accession>
<feature type="domain" description="LysM" evidence="8">
    <location>
        <begin position="135"/>
        <end position="178"/>
    </location>
</feature>
<dbReference type="Gene3D" id="3.90.1720.10">
    <property type="entry name" value="endopeptidase domain like (from Nostoc punctiforme)"/>
    <property type="match status" value="1"/>
</dbReference>
<feature type="domain" description="NlpC/P60" evidence="9">
    <location>
        <begin position="185"/>
        <end position="303"/>
    </location>
</feature>
<dbReference type="PROSITE" id="PS51935">
    <property type="entry name" value="NLPC_P60"/>
    <property type="match status" value="1"/>
</dbReference>
<reference evidence="10 11" key="1">
    <citation type="submission" date="2021-03" db="EMBL/GenBank/DDBJ databases">
        <title>Genomic Encyclopedia of Type Strains, Phase IV (KMG-IV): sequencing the most valuable type-strain genomes for metagenomic binning, comparative biology and taxonomic classification.</title>
        <authorList>
            <person name="Goeker M."/>
        </authorList>
    </citation>
    <scope>NUCLEOTIDE SEQUENCE [LARGE SCALE GENOMIC DNA]</scope>
    <source>
        <strain evidence="10 11">DSM 26675</strain>
    </source>
</reference>
<evidence type="ECO:0000256" key="2">
    <source>
        <dbReference type="ARBA" id="ARBA00022670"/>
    </source>
</evidence>
<dbReference type="InterPro" id="IPR051202">
    <property type="entry name" value="Peptidase_C40"/>
</dbReference>
<keyword evidence="5" id="KW-0378">Hydrolase</keyword>
<feature type="chain" id="PRO_5045638884" evidence="7">
    <location>
        <begin position="26"/>
        <end position="303"/>
    </location>
</feature>
<keyword evidence="6" id="KW-0788">Thiol protease</keyword>
<keyword evidence="3 7" id="KW-0732">Signal</keyword>
<keyword evidence="2" id="KW-0645">Protease</keyword>
<dbReference type="InterPro" id="IPR036779">
    <property type="entry name" value="LysM_dom_sf"/>
</dbReference>
<comment type="caution">
    <text evidence="10">The sequence shown here is derived from an EMBL/GenBank/DDBJ whole genome shotgun (WGS) entry which is preliminary data.</text>
</comment>
<evidence type="ECO:0000313" key="11">
    <source>
        <dbReference type="Proteomes" id="UP001519293"/>
    </source>
</evidence>
<dbReference type="InterPro" id="IPR000064">
    <property type="entry name" value="NLP_P60_dom"/>
</dbReference>
<protein>
    <submittedName>
        <fullName evidence="10">LysM repeat protein</fullName>
    </submittedName>
</protein>
<name>A0ABS4RBJ6_9BACI</name>
<keyword evidence="11" id="KW-1185">Reference proteome</keyword>
<evidence type="ECO:0000313" key="10">
    <source>
        <dbReference type="EMBL" id="MBP2240280.1"/>
    </source>
</evidence>
<evidence type="ECO:0000256" key="7">
    <source>
        <dbReference type="SAM" id="SignalP"/>
    </source>
</evidence>
<evidence type="ECO:0000256" key="4">
    <source>
        <dbReference type="ARBA" id="ARBA00022737"/>
    </source>
</evidence>
<keyword evidence="4" id="KW-0677">Repeat</keyword>
<comment type="similarity">
    <text evidence="1">Belongs to the peptidase C40 family.</text>
</comment>
<dbReference type="InterPro" id="IPR018392">
    <property type="entry name" value="LysM"/>
</dbReference>
<evidence type="ECO:0000259" key="9">
    <source>
        <dbReference type="PROSITE" id="PS51935"/>
    </source>
</evidence>
<evidence type="ECO:0000256" key="3">
    <source>
        <dbReference type="ARBA" id="ARBA00022729"/>
    </source>
</evidence>
<dbReference type="SMART" id="SM00257">
    <property type="entry name" value="LysM"/>
    <property type="match status" value="3"/>
</dbReference>
<evidence type="ECO:0000256" key="6">
    <source>
        <dbReference type="ARBA" id="ARBA00022807"/>
    </source>
</evidence>
<dbReference type="SUPFAM" id="SSF54106">
    <property type="entry name" value="LysM domain"/>
    <property type="match status" value="3"/>
</dbReference>
<gene>
    <name evidence="10" type="ORF">J2Z40_000833</name>
</gene>
<proteinExistence type="inferred from homology"/>
<feature type="domain" description="LysM" evidence="8">
    <location>
        <begin position="85"/>
        <end position="128"/>
    </location>
</feature>
<dbReference type="PANTHER" id="PTHR47053:SF4">
    <property type="entry name" value="ENDOPEPTIDASE LYTE-RELATED"/>
    <property type="match status" value="1"/>
</dbReference>
<evidence type="ECO:0000259" key="8">
    <source>
        <dbReference type="PROSITE" id="PS51782"/>
    </source>
</evidence>
<dbReference type="PANTHER" id="PTHR47053">
    <property type="entry name" value="MUREIN DD-ENDOPEPTIDASE MEPH-RELATED"/>
    <property type="match status" value="1"/>
</dbReference>
<dbReference type="CDD" id="cd00118">
    <property type="entry name" value="LysM"/>
    <property type="match status" value="3"/>
</dbReference>
<evidence type="ECO:0000256" key="1">
    <source>
        <dbReference type="ARBA" id="ARBA00007074"/>
    </source>
</evidence>
<organism evidence="10 11">
    <name type="scientific">Cytobacillus eiseniae</name>
    <dbReference type="NCBI Taxonomy" id="762947"/>
    <lineage>
        <taxon>Bacteria</taxon>
        <taxon>Bacillati</taxon>
        <taxon>Bacillota</taxon>
        <taxon>Bacilli</taxon>
        <taxon>Bacillales</taxon>
        <taxon>Bacillaceae</taxon>
        <taxon>Cytobacillus</taxon>
    </lineage>
</organism>
<evidence type="ECO:0000256" key="5">
    <source>
        <dbReference type="ARBA" id="ARBA00022801"/>
    </source>
</evidence>
<dbReference type="Pfam" id="PF00877">
    <property type="entry name" value="NLPC_P60"/>
    <property type="match status" value="1"/>
</dbReference>
<dbReference type="SUPFAM" id="SSF54001">
    <property type="entry name" value="Cysteine proteinases"/>
    <property type="match status" value="1"/>
</dbReference>
<dbReference type="PROSITE" id="PS51782">
    <property type="entry name" value="LYSM"/>
    <property type="match status" value="3"/>
</dbReference>
<dbReference type="Pfam" id="PF01476">
    <property type="entry name" value="LysM"/>
    <property type="match status" value="3"/>
</dbReference>